<accession>A0A0D6MPT0</accession>
<dbReference type="Proteomes" id="UP000032679">
    <property type="component" value="Unassembled WGS sequence"/>
</dbReference>
<gene>
    <name evidence="2" type="ORF">Tasa_048_010</name>
</gene>
<dbReference type="RefSeq" id="WP_048850507.1">
    <property type="nucleotide sequence ID" value="NZ_BALE01000048.1"/>
</dbReference>
<evidence type="ECO:0000313" key="2">
    <source>
        <dbReference type="EMBL" id="GAN55385.1"/>
    </source>
</evidence>
<keyword evidence="1" id="KW-0812">Transmembrane</keyword>
<feature type="transmembrane region" description="Helical" evidence="1">
    <location>
        <begin position="37"/>
        <end position="54"/>
    </location>
</feature>
<protein>
    <recommendedName>
        <fullName evidence="4">DUF3311 domain-containing protein</fullName>
    </recommendedName>
</protein>
<keyword evidence="1" id="KW-0472">Membrane</keyword>
<sequence>MALVLGLPGLAVLGAIPVLDRSHAMLFGMPVLLDWLFLWFLGTTLCLWAAWILFDRDRTDEDAS</sequence>
<proteinExistence type="predicted"/>
<evidence type="ECO:0000313" key="3">
    <source>
        <dbReference type="Proteomes" id="UP000032679"/>
    </source>
</evidence>
<comment type="caution">
    <text evidence="2">The sequence shown here is derived from an EMBL/GenBank/DDBJ whole genome shotgun (WGS) entry which is preliminary data.</text>
</comment>
<reference evidence="2 3" key="1">
    <citation type="submission" date="2012-10" db="EMBL/GenBank/DDBJ databases">
        <title>Genome sequencing of Tanticharoenia sakaeratensis NBRC 103193.</title>
        <authorList>
            <person name="Azuma Y."/>
            <person name="Hadano H."/>
            <person name="Hirakawa H."/>
            <person name="Matsushita K."/>
        </authorList>
    </citation>
    <scope>NUCLEOTIDE SEQUENCE [LARGE SCALE GENOMIC DNA]</scope>
    <source>
        <strain evidence="2 3">NBRC 103193</strain>
    </source>
</reference>
<dbReference type="EMBL" id="BALE01000048">
    <property type="protein sequence ID" value="GAN55385.1"/>
    <property type="molecule type" value="Genomic_DNA"/>
</dbReference>
<dbReference type="STRING" id="1231623.Tasa_048_010"/>
<dbReference type="AlphaFoldDB" id="A0A0D6MPT0"/>
<dbReference type="Pfam" id="PF11755">
    <property type="entry name" value="DUF3311"/>
    <property type="match status" value="1"/>
</dbReference>
<name>A0A0D6MPT0_9PROT</name>
<dbReference type="OrthoDB" id="7275924at2"/>
<keyword evidence="1" id="KW-1133">Transmembrane helix</keyword>
<organism evidence="2 3">
    <name type="scientific">Tanticharoenia sakaeratensis NBRC 103193</name>
    <dbReference type="NCBI Taxonomy" id="1231623"/>
    <lineage>
        <taxon>Bacteria</taxon>
        <taxon>Pseudomonadati</taxon>
        <taxon>Pseudomonadota</taxon>
        <taxon>Alphaproteobacteria</taxon>
        <taxon>Acetobacterales</taxon>
        <taxon>Acetobacteraceae</taxon>
        <taxon>Tanticharoenia</taxon>
    </lineage>
</organism>
<evidence type="ECO:0000256" key="1">
    <source>
        <dbReference type="SAM" id="Phobius"/>
    </source>
</evidence>
<evidence type="ECO:0008006" key="4">
    <source>
        <dbReference type="Google" id="ProtNLM"/>
    </source>
</evidence>
<dbReference type="InterPro" id="IPR021741">
    <property type="entry name" value="DUF3311"/>
</dbReference>
<keyword evidence="3" id="KW-1185">Reference proteome</keyword>